<dbReference type="InterPro" id="IPR013792">
    <property type="entry name" value="RNA3'P_cycl/enolpyr_Trfase_a/b"/>
</dbReference>
<dbReference type="InterPro" id="IPR023797">
    <property type="entry name" value="RNA3'_phos_cyclase_dom"/>
</dbReference>
<dbReference type="GO" id="GO:0005524">
    <property type="term" value="F:ATP binding"/>
    <property type="evidence" value="ECO:0007669"/>
    <property type="project" value="UniProtKB-KW"/>
</dbReference>
<comment type="subcellular location">
    <subcellularLocation>
        <location evidence="5">Cytoplasm</location>
    </subcellularLocation>
</comment>
<evidence type="ECO:0000256" key="2">
    <source>
        <dbReference type="ARBA" id="ARBA00022598"/>
    </source>
</evidence>
<evidence type="ECO:0000313" key="10">
    <source>
        <dbReference type="Proteomes" id="UP000215027"/>
    </source>
</evidence>
<dbReference type="GO" id="GO:0005737">
    <property type="term" value="C:cytoplasm"/>
    <property type="evidence" value="ECO:0007669"/>
    <property type="project" value="UniProtKB-SubCell"/>
</dbReference>
<dbReference type="AlphaFoldDB" id="A0A160T3C5"/>
<dbReference type="Pfam" id="PF05189">
    <property type="entry name" value="RTC_insert"/>
    <property type="match status" value="1"/>
</dbReference>
<dbReference type="GO" id="GO:0006396">
    <property type="term" value="P:RNA processing"/>
    <property type="evidence" value="ECO:0007669"/>
    <property type="project" value="UniProtKB-UniRule"/>
</dbReference>
<dbReference type="KEGG" id="pbf:CFX0092_A2628"/>
<dbReference type="Proteomes" id="UP000215027">
    <property type="component" value="Chromosome I"/>
</dbReference>
<dbReference type="NCBIfam" id="TIGR03399">
    <property type="entry name" value="RNA_3prim_cycl"/>
    <property type="match status" value="1"/>
</dbReference>
<dbReference type="Gene3D" id="3.30.360.20">
    <property type="entry name" value="RNA 3'-terminal phosphate cyclase, insert domain"/>
    <property type="match status" value="1"/>
</dbReference>
<evidence type="ECO:0000256" key="1">
    <source>
        <dbReference type="ARBA" id="ARBA00009206"/>
    </source>
</evidence>
<dbReference type="Gene3D" id="3.65.10.20">
    <property type="entry name" value="RNA 3'-terminal phosphate cyclase domain"/>
    <property type="match status" value="1"/>
</dbReference>
<protein>
    <recommendedName>
        <fullName evidence="5 6">RNA 3'-terminal phosphate cyclase</fullName>
        <shortName evidence="5">RNA cyclase</shortName>
        <shortName evidence="5">RNA-3'-phosphate cyclase</shortName>
        <ecNumber evidence="5 6">6.5.1.4</ecNumber>
    </recommendedName>
</protein>
<dbReference type="EC" id="6.5.1.4" evidence="5 6"/>
<organism evidence="9 10">
    <name type="scientific">Candidatus Promineifilum breve</name>
    <dbReference type="NCBI Taxonomy" id="1806508"/>
    <lineage>
        <taxon>Bacteria</taxon>
        <taxon>Bacillati</taxon>
        <taxon>Chloroflexota</taxon>
        <taxon>Ardenticatenia</taxon>
        <taxon>Candidatus Promineifilales</taxon>
        <taxon>Candidatus Promineifilaceae</taxon>
        <taxon>Candidatus Promineifilum</taxon>
    </lineage>
</organism>
<gene>
    <name evidence="5 9" type="primary">rtcA</name>
    <name evidence="9" type="ORF">CFX0092_A2628</name>
</gene>
<dbReference type="PANTHER" id="PTHR11096">
    <property type="entry name" value="RNA 3' TERMINAL PHOSPHATE CYCLASE"/>
    <property type="match status" value="1"/>
</dbReference>
<comment type="similarity">
    <text evidence="1 5">Belongs to the RNA 3'-terminal cyclase family. Type 1 subfamily.</text>
</comment>
<dbReference type="InterPro" id="IPR013791">
    <property type="entry name" value="RNA3'-term_phos_cycl_insert"/>
</dbReference>
<dbReference type="PANTHER" id="PTHR11096:SF0">
    <property type="entry name" value="RNA 3'-TERMINAL PHOSPHATE CYCLASE"/>
    <property type="match status" value="1"/>
</dbReference>
<keyword evidence="5" id="KW-0963">Cytoplasm</keyword>
<dbReference type="InterPro" id="IPR036553">
    <property type="entry name" value="RPTC_insert"/>
</dbReference>
<evidence type="ECO:0000313" key="9">
    <source>
        <dbReference type="EMBL" id="CUS04506.2"/>
    </source>
</evidence>
<dbReference type="InterPro" id="IPR000228">
    <property type="entry name" value="RNA3'_term_phos_cyc"/>
</dbReference>
<dbReference type="PIRSF" id="PIRSF005378">
    <property type="entry name" value="RNA3'_term_phos_cycl_euk"/>
    <property type="match status" value="1"/>
</dbReference>
<dbReference type="RefSeq" id="WP_095043832.1">
    <property type="nucleotide sequence ID" value="NZ_LN890655.1"/>
</dbReference>
<sequence length="349" mass="36688">MLTIDGRLGEGGGQVLRTSLSLSALTGRPFRLTHLRANRSKPGLRPQHLTAVRAVARLCGAALVGDALDSRTLEFRPAMSPQPGTYEFDVSANSQGGSAGAITLIFQAILWPLLFAGGRSRVTLRGGTHVTMSPPWHYMTHVAGPVFARMGVRFDAELAAWGFYPVGGGVVSATVAPLDHLVAPEFAHVPVERVEGVAAVTNLPADIPQRMAGRATNLLSAAGLSSKIEPRREKGAGPGAGIFLWLPQGGFSALGRQGLPSERVAEAAVAEALSFVDNNAMVDQHLADQLLLPLALAHGRASYTTDHLTLHTVTNAELLRRWLATTITITGELAGPATIEVIGAGFTLG</sequence>
<dbReference type="EMBL" id="LN890655">
    <property type="protein sequence ID" value="CUS04506.2"/>
    <property type="molecule type" value="Genomic_DNA"/>
</dbReference>
<dbReference type="HAMAP" id="MF_00200">
    <property type="entry name" value="RTC"/>
    <property type="match status" value="1"/>
</dbReference>
<keyword evidence="10" id="KW-1185">Reference proteome</keyword>
<proteinExistence type="inferred from homology"/>
<evidence type="ECO:0000256" key="6">
    <source>
        <dbReference type="NCBIfam" id="TIGR03399"/>
    </source>
</evidence>
<dbReference type="SUPFAM" id="SSF55205">
    <property type="entry name" value="EPT/RTPC-like"/>
    <property type="match status" value="1"/>
</dbReference>
<evidence type="ECO:0000259" key="8">
    <source>
        <dbReference type="Pfam" id="PF05189"/>
    </source>
</evidence>
<comment type="function">
    <text evidence="5">Catalyzes the conversion of 3'-phosphate to a 2',3'-cyclic phosphodiester at the end of RNA. The mechanism of action of the enzyme occurs in 3 steps: (A) adenylation of the enzyme by ATP; (B) transfer of adenylate to an RNA-N3'P to produce RNA-N3'PP5'A; (C) and attack of the adjacent 2'-hydroxyl on the 3'-phosphorus in the diester linkage to produce the cyclic end product. The biological role of this enzyme is unknown but it is likely to function in some aspects of cellular RNA processing.</text>
</comment>
<evidence type="ECO:0000259" key="7">
    <source>
        <dbReference type="Pfam" id="PF01137"/>
    </source>
</evidence>
<dbReference type="InterPro" id="IPR017770">
    <property type="entry name" value="RNA3'_term_phos_cyc_type_1"/>
</dbReference>
<keyword evidence="5" id="KW-0067">ATP-binding</keyword>
<name>A0A160T3C5_9CHLR</name>
<comment type="catalytic activity">
    <reaction evidence="4 5">
        <text>a 3'-end 3'-phospho-ribonucleotide-RNA + ATP = a 3'-end 2',3'-cyclophospho-ribonucleotide-RNA + AMP + diphosphate</text>
        <dbReference type="Rhea" id="RHEA:23976"/>
        <dbReference type="Rhea" id="RHEA-COMP:10463"/>
        <dbReference type="Rhea" id="RHEA-COMP:10464"/>
        <dbReference type="ChEBI" id="CHEBI:30616"/>
        <dbReference type="ChEBI" id="CHEBI:33019"/>
        <dbReference type="ChEBI" id="CHEBI:83062"/>
        <dbReference type="ChEBI" id="CHEBI:83064"/>
        <dbReference type="ChEBI" id="CHEBI:456215"/>
        <dbReference type="EC" id="6.5.1.4"/>
    </reaction>
</comment>
<evidence type="ECO:0000256" key="4">
    <source>
        <dbReference type="ARBA" id="ARBA00024481"/>
    </source>
</evidence>
<dbReference type="OrthoDB" id="9789235at2"/>
<feature type="active site" description="Tele-AMP-histidine intermediate" evidence="5">
    <location>
        <position position="311"/>
    </location>
</feature>
<dbReference type="GO" id="GO:0003963">
    <property type="term" value="F:RNA-3'-phosphate cyclase activity"/>
    <property type="evidence" value="ECO:0007669"/>
    <property type="project" value="UniProtKB-UniRule"/>
</dbReference>
<dbReference type="Pfam" id="PF01137">
    <property type="entry name" value="RTC"/>
    <property type="match status" value="1"/>
</dbReference>
<evidence type="ECO:0000256" key="5">
    <source>
        <dbReference type="HAMAP-Rule" id="MF_00200"/>
    </source>
</evidence>
<keyword evidence="2 5" id="KW-0436">Ligase</keyword>
<keyword evidence="3 5" id="KW-0547">Nucleotide-binding</keyword>
<dbReference type="InterPro" id="IPR037136">
    <property type="entry name" value="RNA3'_phos_cyclase_dom_sf"/>
</dbReference>
<reference evidence="9" key="1">
    <citation type="submission" date="2016-01" db="EMBL/GenBank/DDBJ databases">
        <authorList>
            <person name="Mcilroy J.S."/>
            <person name="Karst M S."/>
            <person name="Albertsen M."/>
        </authorList>
    </citation>
    <scope>NUCLEOTIDE SEQUENCE</scope>
    <source>
        <strain evidence="9">Cfx-K</strain>
    </source>
</reference>
<feature type="binding site" evidence="5">
    <location>
        <begin position="285"/>
        <end position="289"/>
    </location>
    <ligand>
        <name>ATP</name>
        <dbReference type="ChEBI" id="CHEBI:30616"/>
    </ligand>
</feature>
<dbReference type="SUPFAM" id="SSF52913">
    <property type="entry name" value="RNA 3'-terminal phosphate cyclase, RPTC, insert domain"/>
    <property type="match status" value="1"/>
</dbReference>
<feature type="domain" description="RNA 3'-terminal phosphate cyclase insert" evidence="8">
    <location>
        <begin position="191"/>
        <end position="275"/>
    </location>
</feature>
<accession>A0A160T3C5</accession>
<feature type="binding site" evidence="5">
    <location>
        <position position="107"/>
    </location>
    <ligand>
        <name>ATP</name>
        <dbReference type="ChEBI" id="CHEBI:30616"/>
    </ligand>
</feature>
<evidence type="ECO:0000256" key="3">
    <source>
        <dbReference type="ARBA" id="ARBA00022741"/>
    </source>
</evidence>
<feature type="domain" description="RNA 3'-terminal phosphate cyclase" evidence="7">
    <location>
        <begin position="9"/>
        <end position="329"/>
    </location>
</feature>